<sequence>MRLRKLLPGELDDEQRAVYDAIAGGPRANGSAFRLVDDEGGLEGPFNAMLLQPGLGAALQELGSAVRYRTALSTRAREIAILTVARVRRSDFERYAHEAVAAAAGFTTPELHALRTGDATVFTDPADRLIADLSAALAERGDLTDDEFASARDVLGLPVLFELTTLIGYYSTLALQLRVFRVAAPGSLDTEGSATQDFPD</sequence>
<proteinExistence type="predicted"/>
<dbReference type="SUPFAM" id="SSF69118">
    <property type="entry name" value="AhpD-like"/>
    <property type="match status" value="1"/>
</dbReference>
<dbReference type="RefSeq" id="WP_239174183.1">
    <property type="nucleotide sequence ID" value="NZ_BAAAUC010000005.1"/>
</dbReference>
<dbReference type="Gene3D" id="1.20.1290.10">
    <property type="entry name" value="AhpD-like"/>
    <property type="match status" value="1"/>
</dbReference>
<gene>
    <name evidence="2" type="ORF">Acy02nite_08270</name>
</gene>
<accession>A0A919M9E6</accession>
<feature type="domain" description="Carboxymuconolactone decarboxylase-like" evidence="1">
    <location>
        <begin position="53"/>
        <end position="126"/>
    </location>
</feature>
<dbReference type="EMBL" id="BOMH01000006">
    <property type="protein sequence ID" value="GID62946.1"/>
    <property type="molecule type" value="Genomic_DNA"/>
</dbReference>
<dbReference type="PANTHER" id="PTHR34846">
    <property type="entry name" value="4-CARBOXYMUCONOLACTONE DECARBOXYLASE FAMILY PROTEIN (AFU_ORTHOLOGUE AFUA_6G11590)"/>
    <property type="match status" value="1"/>
</dbReference>
<evidence type="ECO:0000313" key="3">
    <source>
        <dbReference type="Proteomes" id="UP000619479"/>
    </source>
</evidence>
<reference evidence="2" key="1">
    <citation type="submission" date="2021-01" db="EMBL/GenBank/DDBJ databases">
        <title>Whole genome shotgun sequence of Actinoplanes cyaneus NBRC 14990.</title>
        <authorList>
            <person name="Komaki H."/>
            <person name="Tamura T."/>
        </authorList>
    </citation>
    <scope>NUCLEOTIDE SEQUENCE</scope>
    <source>
        <strain evidence="2">NBRC 14990</strain>
    </source>
</reference>
<name>A0A919M9E6_9ACTN</name>
<dbReference type="GO" id="GO:0051920">
    <property type="term" value="F:peroxiredoxin activity"/>
    <property type="evidence" value="ECO:0007669"/>
    <property type="project" value="InterPro"/>
</dbReference>
<evidence type="ECO:0000259" key="1">
    <source>
        <dbReference type="Pfam" id="PF02627"/>
    </source>
</evidence>
<organism evidence="2 3">
    <name type="scientific">Actinoplanes cyaneus</name>
    <dbReference type="NCBI Taxonomy" id="52696"/>
    <lineage>
        <taxon>Bacteria</taxon>
        <taxon>Bacillati</taxon>
        <taxon>Actinomycetota</taxon>
        <taxon>Actinomycetes</taxon>
        <taxon>Micromonosporales</taxon>
        <taxon>Micromonosporaceae</taxon>
        <taxon>Actinoplanes</taxon>
    </lineage>
</organism>
<dbReference type="AlphaFoldDB" id="A0A919M9E6"/>
<keyword evidence="3" id="KW-1185">Reference proteome</keyword>
<dbReference type="InterPro" id="IPR029032">
    <property type="entry name" value="AhpD-like"/>
</dbReference>
<dbReference type="PANTHER" id="PTHR34846:SF5">
    <property type="entry name" value="CARBOXYMUCONOLACTONE DECARBOXYLASE-LIKE DOMAIN-CONTAINING PROTEIN"/>
    <property type="match status" value="1"/>
</dbReference>
<dbReference type="Proteomes" id="UP000619479">
    <property type="component" value="Unassembled WGS sequence"/>
</dbReference>
<protein>
    <recommendedName>
        <fullName evidence="1">Carboxymuconolactone decarboxylase-like domain-containing protein</fullName>
    </recommendedName>
</protein>
<comment type="caution">
    <text evidence="2">The sequence shown here is derived from an EMBL/GenBank/DDBJ whole genome shotgun (WGS) entry which is preliminary data.</text>
</comment>
<dbReference type="Pfam" id="PF02627">
    <property type="entry name" value="CMD"/>
    <property type="match status" value="1"/>
</dbReference>
<evidence type="ECO:0000313" key="2">
    <source>
        <dbReference type="EMBL" id="GID62946.1"/>
    </source>
</evidence>
<dbReference type="InterPro" id="IPR003779">
    <property type="entry name" value="CMD-like"/>
</dbReference>